<dbReference type="InterPro" id="IPR039340">
    <property type="entry name" value="Tfc4/TFIIIC-102/Sfc4"/>
</dbReference>
<dbReference type="AlphaFoldDB" id="A0A494X290"/>
<dbReference type="InterPro" id="IPR011990">
    <property type="entry name" value="TPR-like_helical_dom_sf"/>
</dbReference>
<sequence length="627" mass="72503">MKVNKAEELVSKGRAFLEKGDFRAAEKAFADALKEDEAVPIRNNLALAVFMAGEPTRALKILEPYLDLEKGNTMANPFTYALAARIYCALGQEEQARRHLRQAVQSFEAGLSVLGRRLENVPHSFREYTVAIMHAAACLRDYQQVYDLYRRWEIYHVSWENKYMAAAACFNLGRYKQAATLFSSLAQVHRSFSMMQQVAFLVEWGVIPPFEIGCEPYPHKIIQKMVKEAATSEEARRRYTQEGLFRMALLSALLEDEGSKTAELAVHTLVYYGGEWGEKLGRQVLEYPGFSASLKIVAAEALTARGVLREDEPIPMFIDGERRLVKLKKTEVIMEPDEELDRIVDRALQLKKEGQIDEAMKLLEDIYQQGEFYPRAMLDLANLLRQKGELEKALGIMKILEDVDPDNPVFLFNLSSLMLQMREIGKAREYLDRIDDEEFKKEYNEKFKMLEREIERYENVARLPEMIMQAYEEDERRKIEEKPLPVDASLARGLKNMPAHWLEGACIYYGLEPARQRRQREEQLRDFLSRRDNLEKEVGELEEEERELLKYLLQRGGWSRLNAVTRKFGSMEGDGFFWHEREPESFLGFLWSLGLVMVGKAALEGRRVKIATIPLELRQPLKEILGI</sequence>
<proteinExistence type="predicted"/>
<dbReference type="SUPFAM" id="SSF48452">
    <property type="entry name" value="TPR-like"/>
    <property type="match status" value="1"/>
</dbReference>
<dbReference type="PROSITE" id="PS50005">
    <property type="entry name" value="TPR"/>
    <property type="match status" value="1"/>
</dbReference>
<dbReference type="GO" id="GO:0042802">
    <property type="term" value="F:identical protein binding"/>
    <property type="evidence" value="ECO:0007669"/>
    <property type="project" value="InterPro"/>
</dbReference>
<dbReference type="PANTHER" id="PTHR23082">
    <property type="entry name" value="TRANSCRIPTION INITIATION FACTOR IIIC TFIIIC , POLYPEPTIDE 3-RELATED"/>
    <property type="match status" value="1"/>
</dbReference>
<organism evidence="3 4">
    <name type="scientific">Desulfofundulus salinus</name>
    <dbReference type="NCBI Taxonomy" id="2419843"/>
    <lineage>
        <taxon>Bacteria</taxon>
        <taxon>Bacillati</taxon>
        <taxon>Bacillota</taxon>
        <taxon>Clostridia</taxon>
        <taxon>Eubacteriales</taxon>
        <taxon>Peptococcaceae</taxon>
        <taxon>Desulfofundulus</taxon>
    </lineage>
</organism>
<dbReference type="EMBL" id="RBWE01000001">
    <property type="protein sequence ID" value="RKO66954.1"/>
    <property type="molecule type" value="Genomic_DNA"/>
</dbReference>
<comment type="caution">
    <text evidence="3">The sequence shown here is derived from an EMBL/GenBank/DDBJ whole genome shotgun (WGS) entry which is preliminary data.</text>
</comment>
<accession>A0A494X290</accession>
<reference evidence="3 4" key="1">
    <citation type="submission" date="2018-10" db="EMBL/GenBank/DDBJ databases">
        <authorList>
            <person name="Grouzdev D.S."/>
            <person name="Krutkina M.S."/>
            <person name="Tourova T.P."/>
            <person name="Nazina T.N."/>
        </authorList>
    </citation>
    <scope>NUCLEOTIDE SEQUENCE [LARGE SCALE GENOMIC DNA]</scope>
    <source>
        <strain evidence="3 4">435</strain>
    </source>
</reference>
<gene>
    <name evidence="3" type="ORF">D7024_08350</name>
</gene>
<dbReference type="Gene3D" id="1.25.40.10">
    <property type="entry name" value="Tetratricopeptide repeat domain"/>
    <property type="match status" value="2"/>
</dbReference>
<name>A0A494X290_9FIRM</name>
<protein>
    <recommendedName>
        <fullName evidence="5">Tetratricopeptide repeat protein</fullName>
    </recommendedName>
</protein>
<dbReference type="RefSeq" id="WP_121451372.1">
    <property type="nucleotide sequence ID" value="NZ_RBWE01000001.1"/>
</dbReference>
<dbReference type="Pfam" id="PF13432">
    <property type="entry name" value="TPR_16"/>
    <property type="match status" value="1"/>
</dbReference>
<dbReference type="SMART" id="SM00028">
    <property type="entry name" value="TPR"/>
    <property type="match status" value="4"/>
</dbReference>
<keyword evidence="1" id="KW-0802">TPR repeat</keyword>
<dbReference type="Pfam" id="PF07721">
    <property type="entry name" value="TPR_4"/>
    <property type="match status" value="1"/>
</dbReference>
<dbReference type="Proteomes" id="UP000271256">
    <property type="component" value="Unassembled WGS sequence"/>
</dbReference>
<dbReference type="PANTHER" id="PTHR23082:SF0">
    <property type="entry name" value="GENERAL TRANSCRIPTION FACTOR 3C POLYPEPTIDE 3"/>
    <property type="match status" value="1"/>
</dbReference>
<dbReference type="GO" id="GO:0006383">
    <property type="term" value="P:transcription by RNA polymerase III"/>
    <property type="evidence" value="ECO:0007669"/>
    <property type="project" value="InterPro"/>
</dbReference>
<dbReference type="OrthoDB" id="1723031at2"/>
<evidence type="ECO:0000256" key="1">
    <source>
        <dbReference type="PROSITE-ProRule" id="PRU00339"/>
    </source>
</evidence>
<keyword evidence="4" id="KW-1185">Reference proteome</keyword>
<dbReference type="GO" id="GO:0000127">
    <property type="term" value="C:transcription factor TFIIIC complex"/>
    <property type="evidence" value="ECO:0007669"/>
    <property type="project" value="TreeGrafter"/>
</dbReference>
<keyword evidence="2" id="KW-0175">Coiled coil</keyword>
<dbReference type="InterPro" id="IPR011717">
    <property type="entry name" value="TPR-4"/>
</dbReference>
<evidence type="ECO:0000313" key="3">
    <source>
        <dbReference type="EMBL" id="RKO66954.1"/>
    </source>
</evidence>
<dbReference type="InterPro" id="IPR019734">
    <property type="entry name" value="TPR_rpt"/>
</dbReference>
<evidence type="ECO:0008006" key="5">
    <source>
        <dbReference type="Google" id="ProtNLM"/>
    </source>
</evidence>
<feature type="coiled-coil region" evidence="2">
    <location>
        <begin position="517"/>
        <end position="554"/>
    </location>
</feature>
<feature type="repeat" description="TPR" evidence="1">
    <location>
        <begin position="6"/>
        <end position="39"/>
    </location>
</feature>
<evidence type="ECO:0000256" key="2">
    <source>
        <dbReference type="SAM" id="Coils"/>
    </source>
</evidence>
<dbReference type="Pfam" id="PF14559">
    <property type="entry name" value="TPR_19"/>
    <property type="match status" value="1"/>
</dbReference>
<evidence type="ECO:0000313" key="4">
    <source>
        <dbReference type="Proteomes" id="UP000271256"/>
    </source>
</evidence>